<dbReference type="GO" id="GO:0004497">
    <property type="term" value="F:monooxygenase activity"/>
    <property type="evidence" value="ECO:0007669"/>
    <property type="project" value="UniProtKB-KW"/>
</dbReference>
<dbReference type="Proteomes" id="UP000027195">
    <property type="component" value="Unassembled WGS sequence"/>
</dbReference>
<dbReference type="AlphaFoldDB" id="A0A067LVK6"/>
<dbReference type="InterPro" id="IPR002401">
    <property type="entry name" value="Cyt_P450_E_grp-I"/>
</dbReference>
<dbReference type="SUPFAM" id="SSF48264">
    <property type="entry name" value="Cytochrome P450"/>
    <property type="match status" value="1"/>
</dbReference>
<evidence type="ECO:0000256" key="6">
    <source>
        <dbReference type="ARBA" id="ARBA00023002"/>
    </source>
</evidence>
<name>A0A067LVK6_BOTB1</name>
<evidence type="ECO:0000313" key="12">
    <source>
        <dbReference type="Proteomes" id="UP000027195"/>
    </source>
</evidence>
<dbReference type="OrthoDB" id="1470350at2759"/>
<evidence type="ECO:0008006" key="13">
    <source>
        <dbReference type="Google" id="ProtNLM"/>
    </source>
</evidence>
<dbReference type="Gene3D" id="1.10.630.10">
    <property type="entry name" value="Cytochrome P450"/>
    <property type="match status" value="1"/>
</dbReference>
<dbReference type="STRING" id="930990.A0A067LVK6"/>
<evidence type="ECO:0000313" key="11">
    <source>
        <dbReference type="EMBL" id="KDQ07348.1"/>
    </source>
</evidence>
<dbReference type="EMBL" id="KL198109">
    <property type="protein sequence ID" value="KDQ07348.1"/>
    <property type="molecule type" value="Genomic_DNA"/>
</dbReference>
<protein>
    <recommendedName>
        <fullName evidence="13">Cytochrome P450</fullName>
    </recommendedName>
</protein>
<proteinExistence type="inferred from homology"/>
<evidence type="ECO:0000256" key="5">
    <source>
        <dbReference type="ARBA" id="ARBA00022723"/>
    </source>
</evidence>
<evidence type="ECO:0000256" key="4">
    <source>
        <dbReference type="ARBA" id="ARBA00022617"/>
    </source>
</evidence>
<dbReference type="InterPro" id="IPR001128">
    <property type="entry name" value="Cyt_P450"/>
</dbReference>
<dbReference type="GO" id="GO:0005506">
    <property type="term" value="F:iron ion binding"/>
    <property type="evidence" value="ECO:0007669"/>
    <property type="project" value="InterPro"/>
</dbReference>
<evidence type="ECO:0000256" key="8">
    <source>
        <dbReference type="ARBA" id="ARBA00023033"/>
    </source>
</evidence>
<dbReference type="PRINTS" id="PR00463">
    <property type="entry name" value="EP450I"/>
</dbReference>
<sequence length="517" mass="58055">MLTTAIFTFVALYLVVRAVLKYLSGLRAVNNVPGYRCAFSTTSLPGMILPTSLGKFWCNPGPDFLVLLRHSVYTTHDVISVVPYLVGAPEIYVPSVEVMRQVSGYSPQFDKELDSPFDYVFGSNIVTAPRAPWKRHRRALNPAFSQKLYEMVWTETITTFQDMVATEGWGQQDSTPTIIMNDITTKFALAVVSSCAFGLKFPWAEPPKSADGTMTLQESLVISTRDAAVRAFAPRWVYRLPIKYLRDIELAFNTIFAFVRSQIAARRGDVQGKKDMCGLIVEANDEDHVNPKAKLSDDEVVGNVLVSLIAGHETTGKALTAIIALLGLYQDEQEKAHSEIMSVLHDGREATLDDVDSFTHLQHCIMEGMRLFPPLDVLIREATEDVCLRIPSRIPGQKELEVAIKKGTIVSVDIVGIHYNPRYFPDPEVYNPSRWRDITDPDQFVAFGYGPRACAGRKFAMVETVCFLVLLLRDWKIEIVLEKGETPEEWRKRVLVAKVDTITLGVRPAPIRLVRRK</sequence>
<dbReference type="GO" id="GO:0016705">
    <property type="term" value="F:oxidoreductase activity, acting on paired donors, with incorporation or reduction of molecular oxygen"/>
    <property type="evidence" value="ECO:0007669"/>
    <property type="project" value="InterPro"/>
</dbReference>
<dbReference type="InterPro" id="IPR050121">
    <property type="entry name" value="Cytochrome_P450_monoxygenase"/>
</dbReference>
<accession>A0A067LVK6</accession>
<dbReference type="InterPro" id="IPR017972">
    <property type="entry name" value="Cyt_P450_CS"/>
</dbReference>
<dbReference type="InParanoid" id="A0A067LVK6"/>
<comment type="pathway">
    <text evidence="2">Secondary metabolite biosynthesis.</text>
</comment>
<dbReference type="GO" id="GO:0020037">
    <property type="term" value="F:heme binding"/>
    <property type="evidence" value="ECO:0007669"/>
    <property type="project" value="InterPro"/>
</dbReference>
<evidence type="ECO:0000256" key="3">
    <source>
        <dbReference type="ARBA" id="ARBA00010617"/>
    </source>
</evidence>
<comment type="similarity">
    <text evidence="3 10">Belongs to the cytochrome P450 family.</text>
</comment>
<feature type="binding site" description="axial binding residue" evidence="9">
    <location>
        <position position="454"/>
    </location>
    <ligand>
        <name>heme</name>
        <dbReference type="ChEBI" id="CHEBI:30413"/>
    </ligand>
    <ligandPart>
        <name>Fe</name>
        <dbReference type="ChEBI" id="CHEBI:18248"/>
    </ligandPart>
</feature>
<keyword evidence="12" id="KW-1185">Reference proteome</keyword>
<evidence type="ECO:0000256" key="9">
    <source>
        <dbReference type="PIRSR" id="PIRSR602401-1"/>
    </source>
</evidence>
<dbReference type="InterPro" id="IPR036396">
    <property type="entry name" value="Cyt_P450_sf"/>
</dbReference>
<dbReference type="Pfam" id="PF00067">
    <property type="entry name" value="p450"/>
    <property type="match status" value="1"/>
</dbReference>
<evidence type="ECO:0000256" key="1">
    <source>
        <dbReference type="ARBA" id="ARBA00001971"/>
    </source>
</evidence>
<evidence type="ECO:0000256" key="7">
    <source>
        <dbReference type="ARBA" id="ARBA00023004"/>
    </source>
</evidence>
<dbReference type="PANTHER" id="PTHR24305">
    <property type="entry name" value="CYTOCHROME P450"/>
    <property type="match status" value="1"/>
</dbReference>
<evidence type="ECO:0000256" key="2">
    <source>
        <dbReference type="ARBA" id="ARBA00005179"/>
    </source>
</evidence>
<keyword evidence="8 10" id="KW-0503">Monooxygenase</keyword>
<dbReference type="PROSITE" id="PS00086">
    <property type="entry name" value="CYTOCHROME_P450"/>
    <property type="match status" value="1"/>
</dbReference>
<keyword evidence="4 9" id="KW-0349">Heme</keyword>
<comment type="cofactor">
    <cofactor evidence="1 9">
        <name>heme</name>
        <dbReference type="ChEBI" id="CHEBI:30413"/>
    </cofactor>
</comment>
<gene>
    <name evidence="11" type="ORF">BOTBODRAFT_167101</name>
</gene>
<keyword evidence="7 9" id="KW-0408">Iron</keyword>
<keyword evidence="5 9" id="KW-0479">Metal-binding</keyword>
<dbReference type="PRINTS" id="PR00385">
    <property type="entry name" value="P450"/>
</dbReference>
<dbReference type="PANTHER" id="PTHR24305:SF166">
    <property type="entry name" value="CYTOCHROME P450 12A4, MITOCHONDRIAL-RELATED"/>
    <property type="match status" value="1"/>
</dbReference>
<keyword evidence="6 10" id="KW-0560">Oxidoreductase</keyword>
<evidence type="ECO:0000256" key="10">
    <source>
        <dbReference type="RuleBase" id="RU000461"/>
    </source>
</evidence>
<dbReference type="HOGENOM" id="CLU_001570_25_0_1"/>
<organism evidence="11 12">
    <name type="scientific">Botryobasidium botryosum (strain FD-172 SS1)</name>
    <dbReference type="NCBI Taxonomy" id="930990"/>
    <lineage>
        <taxon>Eukaryota</taxon>
        <taxon>Fungi</taxon>
        <taxon>Dikarya</taxon>
        <taxon>Basidiomycota</taxon>
        <taxon>Agaricomycotina</taxon>
        <taxon>Agaricomycetes</taxon>
        <taxon>Cantharellales</taxon>
        <taxon>Botryobasidiaceae</taxon>
        <taxon>Botryobasidium</taxon>
    </lineage>
</organism>
<reference evidence="12" key="1">
    <citation type="journal article" date="2014" name="Proc. Natl. Acad. Sci. U.S.A.">
        <title>Extensive sampling of basidiomycete genomes demonstrates inadequacy of the white-rot/brown-rot paradigm for wood decay fungi.</title>
        <authorList>
            <person name="Riley R."/>
            <person name="Salamov A.A."/>
            <person name="Brown D.W."/>
            <person name="Nagy L.G."/>
            <person name="Floudas D."/>
            <person name="Held B.W."/>
            <person name="Levasseur A."/>
            <person name="Lombard V."/>
            <person name="Morin E."/>
            <person name="Otillar R."/>
            <person name="Lindquist E.A."/>
            <person name="Sun H."/>
            <person name="LaButti K.M."/>
            <person name="Schmutz J."/>
            <person name="Jabbour D."/>
            <person name="Luo H."/>
            <person name="Baker S.E."/>
            <person name="Pisabarro A.G."/>
            <person name="Walton J.D."/>
            <person name="Blanchette R.A."/>
            <person name="Henrissat B."/>
            <person name="Martin F."/>
            <person name="Cullen D."/>
            <person name="Hibbett D.S."/>
            <person name="Grigoriev I.V."/>
        </authorList>
    </citation>
    <scope>NUCLEOTIDE SEQUENCE [LARGE SCALE GENOMIC DNA]</scope>
    <source>
        <strain evidence="12">FD-172 SS1</strain>
    </source>
</reference>